<dbReference type="Gene3D" id="1.10.10.10">
    <property type="entry name" value="Winged helix-like DNA-binding domain superfamily/Winged helix DNA-binding domain"/>
    <property type="match status" value="1"/>
</dbReference>
<dbReference type="InterPro" id="IPR036388">
    <property type="entry name" value="WH-like_DNA-bd_sf"/>
</dbReference>
<dbReference type="SMART" id="SM00829">
    <property type="entry name" value="PKS_ER"/>
    <property type="match status" value="1"/>
</dbReference>
<feature type="compositionally biased region" description="Low complexity" evidence="1">
    <location>
        <begin position="605"/>
        <end position="643"/>
    </location>
</feature>
<proteinExistence type="predicted"/>
<reference evidence="4" key="1">
    <citation type="journal article" date="2019" name="Int. J. Syst. Evol. Microbiol.">
        <title>The Global Catalogue of Microorganisms (GCM) 10K type strain sequencing project: providing services to taxonomists for standard genome sequencing and annotation.</title>
        <authorList>
            <consortium name="The Broad Institute Genomics Platform"/>
            <consortium name="The Broad Institute Genome Sequencing Center for Infectious Disease"/>
            <person name="Wu L."/>
            <person name="Ma J."/>
        </authorList>
    </citation>
    <scope>NUCLEOTIDE SEQUENCE [LARGE SCALE GENOMIC DNA]</scope>
    <source>
        <strain evidence="4">CCUG 43304</strain>
    </source>
</reference>
<protein>
    <submittedName>
        <fullName evidence="3">Alcohol dehydrogenase catalytic domain-containing protein</fullName>
    </submittedName>
</protein>
<dbReference type="Gene3D" id="3.90.180.10">
    <property type="entry name" value="Medium-chain alcohol dehydrogenases, catalytic domain"/>
    <property type="match status" value="1"/>
</dbReference>
<evidence type="ECO:0000313" key="3">
    <source>
        <dbReference type="EMBL" id="MFC6356431.1"/>
    </source>
</evidence>
<feature type="domain" description="Enoyl reductase (ER)" evidence="2">
    <location>
        <begin position="36"/>
        <end position="312"/>
    </location>
</feature>
<dbReference type="RefSeq" id="WP_386730834.1">
    <property type="nucleotide sequence ID" value="NZ_JBHSTP010000002.1"/>
</dbReference>
<dbReference type="PANTHER" id="PTHR43677:SF1">
    <property type="entry name" value="ACRYLYL-COA REDUCTASE ACUI-RELATED"/>
    <property type="match status" value="1"/>
</dbReference>
<dbReference type="SUPFAM" id="SSF51735">
    <property type="entry name" value="NAD(P)-binding Rossmann-fold domains"/>
    <property type="match status" value="1"/>
</dbReference>
<dbReference type="InterPro" id="IPR011032">
    <property type="entry name" value="GroES-like_sf"/>
</dbReference>
<dbReference type="Gene3D" id="3.40.50.720">
    <property type="entry name" value="NAD(P)-binding Rossmann-like Domain"/>
    <property type="match status" value="1"/>
</dbReference>
<evidence type="ECO:0000313" key="4">
    <source>
        <dbReference type="Proteomes" id="UP001596306"/>
    </source>
</evidence>
<dbReference type="InterPro" id="IPR036291">
    <property type="entry name" value="NAD(P)-bd_dom_sf"/>
</dbReference>
<dbReference type="Proteomes" id="UP001596306">
    <property type="component" value="Unassembled WGS sequence"/>
</dbReference>
<gene>
    <name evidence="3" type="ORF">ACFQB0_09955</name>
</gene>
<dbReference type="InterPro" id="IPR020843">
    <property type="entry name" value="ER"/>
</dbReference>
<dbReference type="InterPro" id="IPR013154">
    <property type="entry name" value="ADH-like_N"/>
</dbReference>
<sequence>MSSDAERFRAVVVDRVPVEASHSADRAAPRQFGELRSIDDSFLRSGDAATTFDRTVRIDVEYSSVNYKDGLAVSGRPGIARAFPLIAGIDLVGTVRESADPRWAAGDRVILNGAGLGETRHGGLAERAVVGGDSLVRLPASLSARRAAAIGTAGFTAMLAVMALERHGVGPAGGDVLVTGAAGGIGSVAIALLARHGYRVVAATGRVEQQGDYLCGLGASALLDRGELAVSGKPLQSQRWAAAIDSVGGAPLANVLAQLAYSATLNPAGISITAPVVAGAEYQHILDSLAVASREAVTPTPEAEIPAATVGLVDVDHDDVEITIERVPATTPTASTGWDFDLDEDDVDETHEIPAAVVDEPAPIVDDVEIPAEPTPEVEPEIEIPAAAEEPAPAAEEPLELPEPVAPVIRVLGQIHVDGAAGPEPRTAKTTYVAPATELLVFLALNPGATGDQVSEALWPGKATTATSNRNQLMSRARRWLGKSATDEDYLPPYVTTSSYELHGDVTSDWGIWKTLIGDNLETTPTRNLVAAMKLVDGQPFDGAPRRRYAWADSFRQEMIASIVDAAHELAERSLSIRDVATARLAAIVGKRQTPPARSPSAIDSAPRISPTTSTASSAPSPARSSDSSSRSSLRSLSWWPARARTSTSRSAPT</sequence>
<dbReference type="InterPro" id="IPR051397">
    <property type="entry name" value="Zn-ADH-like_protein"/>
</dbReference>
<evidence type="ECO:0000259" key="2">
    <source>
        <dbReference type="SMART" id="SM00829"/>
    </source>
</evidence>
<feature type="region of interest" description="Disordered" evidence="1">
    <location>
        <begin position="591"/>
        <end position="654"/>
    </location>
</feature>
<evidence type="ECO:0000256" key="1">
    <source>
        <dbReference type="SAM" id="MobiDB-lite"/>
    </source>
</evidence>
<organism evidence="3 4">
    <name type="scientific">Luethyella okanaganae</name>
    <dbReference type="NCBI Taxonomy" id="69372"/>
    <lineage>
        <taxon>Bacteria</taxon>
        <taxon>Bacillati</taxon>
        <taxon>Actinomycetota</taxon>
        <taxon>Actinomycetes</taxon>
        <taxon>Micrococcales</taxon>
        <taxon>Microbacteriaceae</taxon>
        <taxon>Luethyella</taxon>
    </lineage>
</organism>
<dbReference type="EMBL" id="JBHSTP010000002">
    <property type="protein sequence ID" value="MFC6356431.1"/>
    <property type="molecule type" value="Genomic_DNA"/>
</dbReference>
<name>A0ABW1VHD6_9MICO</name>
<comment type="caution">
    <text evidence="3">The sequence shown here is derived from an EMBL/GenBank/DDBJ whole genome shotgun (WGS) entry which is preliminary data.</text>
</comment>
<dbReference type="Pfam" id="PF08240">
    <property type="entry name" value="ADH_N"/>
    <property type="match status" value="1"/>
</dbReference>
<dbReference type="PANTHER" id="PTHR43677">
    <property type="entry name" value="SHORT-CHAIN DEHYDROGENASE/REDUCTASE"/>
    <property type="match status" value="1"/>
</dbReference>
<feature type="compositionally biased region" description="Polar residues" evidence="1">
    <location>
        <begin position="645"/>
        <end position="654"/>
    </location>
</feature>
<keyword evidence="4" id="KW-1185">Reference proteome</keyword>
<dbReference type="SUPFAM" id="SSF50129">
    <property type="entry name" value="GroES-like"/>
    <property type="match status" value="1"/>
</dbReference>
<accession>A0ABW1VHD6</accession>